<dbReference type="PROSITE" id="PS00504">
    <property type="entry name" value="FRD_SDH_FAD_BINDING"/>
    <property type="match status" value="1"/>
</dbReference>
<comment type="caution">
    <text evidence="24">The sequence shown here is derived from an EMBL/GenBank/DDBJ whole genome shotgun (WGS) entry which is preliminary data.</text>
</comment>
<dbReference type="FunFam" id="3.50.50.60:FF:000482">
    <property type="entry name" value="Succinate dehydrogenase complex, subunit A, flavoprotein (Fp)"/>
    <property type="match status" value="1"/>
</dbReference>
<dbReference type="EMBL" id="CBTN010000016">
    <property type="protein sequence ID" value="CDH53199.1"/>
    <property type="molecule type" value="Genomic_DNA"/>
</dbReference>
<dbReference type="NCBIfam" id="TIGR01816">
    <property type="entry name" value="sdhA_forward"/>
    <property type="match status" value="1"/>
</dbReference>
<evidence type="ECO:0000259" key="23">
    <source>
        <dbReference type="Pfam" id="PF02910"/>
    </source>
</evidence>
<dbReference type="PANTHER" id="PTHR11632">
    <property type="entry name" value="SUCCINATE DEHYDROGENASE 2 FLAVOPROTEIN SUBUNIT"/>
    <property type="match status" value="1"/>
</dbReference>
<evidence type="ECO:0000256" key="18">
    <source>
        <dbReference type="PIRSR" id="PIRSR611281-3"/>
    </source>
</evidence>
<dbReference type="EC" id="1.3.5.1" evidence="20"/>
<dbReference type="AlphaFoldDB" id="A0A068RT59"/>
<dbReference type="SUPFAM" id="SSF56425">
    <property type="entry name" value="Succinate dehydrogenase/fumarate reductase flavoprotein, catalytic domain"/>
    <property type="match status" value="1"/>
</dbReference>
<feature type="binding site" evidence="17">
    <location>
        <position position="453"/>
    </location>
    <ligand>
        <name>substrate</name>
    </ligand>
</feature>
<evidence type="ECO:0000256" key="19">
    <source>
        <dbReference type="PIRSR" id="PIRSR611281-4"/>
    </source>
</evidence>
<dbReference type="UniPathway" id="UPA00223">
    <property type="reaction ID" value="UER01006"/>
</dbReference>
<organism evidence="24 25">
    <name type="scientific">Lichtheimia corymbifera JMRC:FSU:9682</name>
    <dbReference type="NCBI Taxonomy" id="1263082"/>
    <lineage>
        <taxon>Eukaryota</taxon>
        <taxon>Fungi</taxon>
        <taxon>Fungi incertae sedis</taxon>
        <taxon>Mucoromycota</taxon>
        <taxon>Mucoromycotina</taxon>
        <taxon>Mucoromycetes</taxon>
        <taxon>Mucorales</taxon>
        <taxon>Lichtheimiaceae</taxon>
        <taxon>Lichtheimia</taxon>
    </lineage>
</organism>
<feature type="binding site" evidence="17">
    <location>
        <position position="309"/>
    </location>
    <ligand>
        <name>substrate</name>
    </ligand>
</feature>
<gene>
    <name evidence="24" type="ORF">LCOR_04580.1</name>
</gene>
<dbReference type="Gene3D" id="4.10.80.40">
    <property type="entry name" value="succinate dehydrogenase protein domain"/>
    <property type="match status" value="1"/>
</dbReference>
<keyword evidence="25" id="KW-1185">Reference proteome</keyword>
<feature type="binding site" evidence="18">
    <location>
        <begin position="458"/>
        <end position="459"/>
    </location>
    <ligand>
        <name>FAD</name>
        <dbReference type="ChEBI" id="CHEBI:57692"/>
    </ligand>
</feature>
<evidence type="ECO:0000256" key="1">
    <source>
        <dbReference type="ARBA" id="ARBA00004443"/>
    </source>
</evidence>
<evidence type="ECO:0000256" key="12">
    <source>
        <dbReference type="ARBA" id="ARBA00023128"/>
    </source>
</evidence>
<dbReference type="Pfam" id="PF02910">
    <property type="entry name" value="Succ_DH_flav_C"/>
    <property type="match status" value="1"/>
</dbReference>
<evidence type="ECO:0000259" key="22">
    <source>
        <dbReference type="Pfam" id="PF00890"/>
    </source>
</evidence>
<evidence type="ECO:0000313" key="25">
    <source>
        <dbReference type="Proteomes" id="UP000027586"/>
    </source>
</evidence>
<keyword evidence="9 20" id="KW-0809">Transit peptide</keyword>
<evidence type="ECO:0000256" key="3">
    <source>
        <dbReference type="ARBA" id="ARBA00008040"/>
    </source>
</evidence>
<dbReference type="InterPro" id="IPR003952">
    <property type="entry name" value="FRD_SDH_FAD_BS"/>
</dbReference>
<evidence type="ECO:0000256" key="8">
    <source>
        <dbReference type="ARBA" id="ARBA00022827"/>
    </source>
</evidence>
<keyword evidence="4 20" id="KW-0813">Transport</keyword>
<feature type="domain" description="Fumarate reductase/succinate dehydrogenase flavoprotein-like C-terminal" evidence="23">
    <location>
        <begin position="514"/>
        <end position="649"/>
    </location>
</feature>
<feature type="binding site" evidence="18">
    <location>
        <position position="276"/>
    </location>
    <ligand>
        <name>FAD</name>
        <dbReference type="ChEBI" id="CHEBI:57692"/>
    </ligand>
</feature>
<evidence type="ECO:0000256" key="6">
    <source>
        <dbReference type="ARBA" id="ARBA00022630"/>
    </source>
</evidence>
<dbReference type="InterPro" id="IPR036188">
    <property type="entry name" value="FAD/NAD-bd_sf"/>
</dbReference>
<dbReference type="VEuPathDB" id="FungiDB:LCOR_04580.1"/>
<comment type="cofactor">
    <cofactor evidence="18">
        <name>FAD</name>
        <dbReference type="ChEBI" id="CHEBI:57692"/>
    </cofactor>
    <text evidence="18">Flavinylated by SdhE, about 5% flavinylation occurs in the absence of SdhE.</text>
</comment>
<comment type="subcellular location">
    <subcellularLocation>
        <location evidence="1 20">Mitochondrion inner membrane</location>
        <topology evidence="1 20">Peripheral membrane protein</topology>
        <orientation evidence="1 20">Matrix side</orientation>
    </subcellularLocation>
</comment>
<feature type="binding site" evidence="18">
    <location>
        <begin position="92"/>
        <end position="107"/>
    </location>
    <ligand>
        <name>FAD</name>
        <dbReference type="ChEBI" id="CHEBI:57692"/>
    </ligand>
</feature>
<feature type="binding site" evidence="17">
    <location>
        <position position="408"/>
    </location>
    <ligand>
        <name>substrate</name>
    </ligand>
</feature>
<evidence type="ECO:0000256" key="16">
    <source>
        <dbReference type="PIRSR" id="PIRSR000171-1"/>
    </source>
</evidence>
<dbReference type="FunFam" id="1.20.58.100:FF:000001">
    <property type="entry name" value="Succinate dehydrogenase flavoprotein subunit (SdhA)"/>
    <property type="match status" value="1"/>
</dbReference>
<dbReference type="SUPFAM" id="SSF46977">
    <property type="entry name" value="Succinate dehydrogenase/fumarate reductase flavoprotein C-terminal domain"/>
    <property type="match status" value="1"/>
</dbReference>
<dbReference type="InterPro" id="IPR015939">
    <property type="entry name" value="Fum_Rdtase/Succ_DH_flav-like_C"/>
</dbReference>
<keyword evidence="11 20" id="KW-0560">Oxidoreductase</keyword>
<evidence type="ECO:0000313" key="24">
    <source>
        <dbReference type="EMBL" id="CDH53199.1"/>
    </source>
</evidence>
<dbReference type="Gene3D" id="1.20.58.100">
    <property type="entry name" value="Fumarate reductase/succinate dehydrogenase flavoprotein-like, C-terminal domain"/>
    <property type="match status" value="1"/>
</dbReference>
<evidence type="ECO:0000256" key="17">
    <source>
        <dbReference type="PIRSR" id="PIRSR611281-2"/>
    </source>
</evidence>
<dbReference type="OrthoDB" id="71672at2759"/>
<proteinExistence type="inferred from homology"/>
<keyword evidence="13 20" id="KW-0472">Membrane</keyword>
<dbReference type="InterPro" id="IPR027477">
    <property type="entry name" value="Succ_DH/fumarate_Rdtase_cat_sf"/>
</dbReference>
<sequence length="649" mass="70623">MLKLLQSASSVATRTSQSSTGRMAVRGLHHSKAAMQVMATNPLRAKEASGSIASKYPVIDHEYDAVVVGAGGAGLRAAFGLAEAGLNTACITKLFPTRSHTVAAQGGINAALGNMTEDDWRWHMYDTVKGSDWLGDQDAIHYMCREAPHTVVELENYGVPFSRTEEGKIYQRAFGGQSLKFGKGGQAYRCAAVADRTGHAILHTLYGQSLRHNTNYFIEYFALDLIMEDGECKGVIALNMEDGTIHRFRSHKTVLATGGYGRAYFSCTSAHTCTGDGNAMVARAGLPLQDLEFVQFHPTGIYGAGCLITEGSRGEGGILINSAGERFMERYAPTAKDLASRDVVSRAMTLEIKEGRGVGEEKDHIYLQLHHLPAEVLHERLPGISETAAIFAGVDVTKEPIPVLPTVHYNMGGIPTRYTGEVIRQNEKGEDVVVPGLYAAGEAACVSVHGANRLGANSLLDIVVFGRAVAHHIAETLEPGTPLKPFAADAGADTIANLDKLRNADGSKRTSEIRLAMQKVMQADAAVFRTQETLDQGVKKIDEVFKSFSDVKVSDRGMIWNTDLTETLELQNLLTCAAQTMHAASVRTESRGAHARDDFKERDDENWMKHTLSYQDQETGEVKLAYRSVEANTLDENECKPVPPFARVY</sequence>
<keyword evidence="10 20" id="KW-0249">Electron transport</keyword>
<evidence type="ECO:0000256" key="9">
    <source>
        <dbReference type="ARBA" id="ARBA00022946"/>
    </source>
</evidence>
<dbReference type="GO" id="GO:0009055">
    <property type="term" value="F:electron transfer activity"/>
    <property type="evidence" value="ECO:0007669"/>
    <property type="project" value="TreeGrafter"/>
</dbReference>
<evidence type="ECO:0000256" key="11">
    <source>
        <dbReference type="ARBA" id="ARBA00023002"/>
    </source>
</evidence>
<comment type="similarity">
    <text evidence="3 20">Belongs to the FAD-dependent oxidoreductase 2 family. FRD/SDH subfamily.</text>
</comment>
<dbReference type="GO" id="GO:0008177">
    <property type="term" value="F:succinate dehydrogenase (quinone) activity"/>
    <property type="evidence" value="ECO:0007669"/>
    <property type="project" value="UniProtKB-EC"/>
</dbReference>
<evidence type="ECO:0000256" key="20">
    <source>
        <dbReference type="RuleBase" id="RU362051"/>
    </source>
</evidence>
<dbReference type="FunFam" id="3.90.700.10:FF:000001">
    <property type="entry name" value="Mitochondrial succinate dehydrogenase flavoprotein subunit"/>
    <property type="match status" value="1"/>
</dbReference>
<evidence type="ECO:0000256" key="15">
    <source>
        <dbReference type="ARBA" id="ARBA00059077"/>
    </source>
</evidence>
<dbReference type="GO" id="GO:0005743">
    <property type="term" value="C:mitochondrial inner membrane"/>
    <property type="evidence" value="ECO:0007669"/>
    <property type="project" value="UniProtKB-SubCell"/>
</dbReference>
<dbReference type="Proteomes" id="UP000027586">
    <property type="component" value="Unassembled WGS sequence"/>
</dbReference>
<feature type="compositionally biased region" description="Polar residues" evidence="21">
    <location>
        <begin position="1"/>
        <end position="21"/>
    </location>
</feature>
<dbReference type="Gene3D" id="3.50.50.60">
    <property type="entry name" value="FAD/NAD(P)-binding domain"/>
    <property type="match status" value="1"/>
</dbReference>
<dbReference type="SUPFAM" id="SSF51905">
    <property type="entry name" value="FAD/NAD(P)-binding domain"/>
    <property type="match status" value="1"/>
</dbReference>
<feature type="binding site" evidence="18">
    <location>
        <begin position="69"/>
        <end position="74"/>
    </location>
    <ligand>
        <name>FAD</name>
        <dbReference type="ChEBI" id="CHEBI:57692"/>
    </ligand>
</feature>
<evidence type="ECO:0000256" key="21">
    <source>
        <dbReference type="SAM" id="MobiDB-lite"/>
    </source>
</evidence>
<dbReference type="GO" id="GO:0050660">
    <property type="term" value="F:flavin adenine dinucleotide binding"/>
    <property type="evidence" value="ECO:0007669"/>
    <property type="project" value="InterPro"/>
</dbReference>
<dbReference type="PIRSF" id="PIRSF000171">
    <property type="entry name" value="SDHA_APRA_LASPO"/>
    <property type="match status" value="1"/>
</dbReference>
<evidence type="ECO:0000256" key="14">
    <source>
        <dbReference type="ARBA" id="ARBA00049220"/>
    </source>
</evidence>
<evidence type="ECO:0000256" key="7">
    <source>
        <dbReference type="ARBA" id="ARBA00022792"/>
    </source>
</evidence>
<keyword evidence="6 18" id="KW-0285">Flavoprotein</keyword>
<keyword evidence="12" id="KW-0496">Mitochondrion</keyword>
<evidence type="ECO:0000256" key="10">
    <source>
        <dbReference type="ARBA" id="ARBA00022982"/>
    </source>
</evidence>
<dbReference type="GO" id="GO:0006121">
    <property type="term" value="P:mitochondrial electron transport, succinate to ubiquinone"/>
    <property type="evidence" value="ECO:0007669"/>
    <property type="project" value="TreeGrafter"/>
</dbReference>
<dbReference type="InterPro" id="IPR037099">
    <property type="entry name" value="Fum_R/Succ_DH_flav-like_C_sf"/>
</dbReference>
<dbReference type="InterPro" id="IPR014006">
    <property type="entry name" value="Succ_Dhase_FrdA_Gneg"/>
</dbReference>
<dbReference type="GO" id="GO:0006099">
    <property type="term" value="P:tricarboxylic acid cycle"/>
    <property type="evidence" value="ECO:0007669"/>
    <property type="project" value="UniProtKB-UniPathway"/>
</dbReference>
<feature type="binding site" evidence="17">
    <location>
        <position position="297"/>
    </location>
    <ligand>
        <name>substrate</name>
    </ligand>
</feature>
<evidence type="ECO:0000256" key="13">
    <source>
        <dbReference type="ARBA" id="ARBA00023136"/>
    </source>
</evidence>
<feature type="binding site" evidence="18">
    <location>
        <position position="442"/>
    </location>
    <ligand>
        <name>FAD</name>
        <dbReference type="ChEBI" id="CHEBI:57692"/>
    </ligand>
</feature>
<feature type="domain" description="FAD-dependent oxidoreductase 2 FAD-binding" evidence="22">
    <location>
        <begin position="64"/>
        <end position="459"/>
    </location>
</feature>
<dbReference type="FunFam" id="4.10.80.40:FF:000002">
    <property type="entry name" value="Succinate dehydrogenase [ubiquinone] flavoprotein subunit, mitochondrial"/>
    <property type="match status" value="1"/>
</dbReference>
<dbReference type="Pfam" id="PF00890">
    <property type="entry name" value="FAD_binding_2"/>
    <property type="match status" value="1"/>
</dbReference>
<name>A0A068RT59_9FUNG</name>
<evidence type="ECO:0000256" key="5">
    <source>
        <dbReference type="ARBA" id="ARBA00022532"/>
    </source>
</evidence>
<dbReference type="InterPro" id="IPR030664">
    <property type="entry name" value="SdhA/FrdA/AprA"/>
</dbReference>
<dbReference type="STRING" id="1263082.A0A068RT59"/>
<evidence type="ECO:0000256" key="2">
    <source>
        <dbReference type="ARBA" id="ARBA00004788"/>
    </source>
</evidence>
<keyword evidence="8 18" id="KW-0274">FAD</keyword>
<feature type="active site" description="Proton acceptor" evidence="16">
    <location>
        <position position="341"/>
    </location>
</feature>
<protein>
    <recommendedName>
        <fullName evidence="20">Succinate dehydrogenase [ubiquinone] flavoprotein subunit, mitochondrial</fullName>
        <ecNumber evidence="20">1.3.5.1</ecNumber>
    </recommendedName>
</protein>
<evidence type="ECO:0000256" key="4">
    <source>
        <dbReference type="ARBA" id="ARBA00022448"/>
    </source>
</evidence>
<comment type="function">
    <text evidence="15 20">Flavoprotein (FP) subunit of succinate dehydrogenase (SDH) that is involved in complex II of the mitochondrial electron transport chain and is responsible for transferring electrons from succinate to ubiquinone (coenzyme Q).</text>
</comment>
<reference evidence="24" key="1">
    <citation type="submission" date="2013-08" db="EMBL/GenBank/DDBJ databases">
        <title>Gene expansion shapes genome architecture in the human pathogen Lichtheimia corymbifera: an evolutionary genomics analysis in the ancient terrestrial Mucorales (Mucoromycotina).</title>
        <authorList>
            <person name="Schwartze V.U."/>
            <person name="Winter S."/>
            <person name="Shelest E."/>
            <person name="Marcet-Houben M."/>
            <person name="Horn F."/>
            <person name="Wehner S."/>
            <person name="Hoffmann K."/>
            <person name="Riege K."/>
            <person name="Sammeth M."/>
            <person name="Nowrousian M."/>
            <person name="Valiante V."/>
            <person name="Linde J."/>
            <person name="Jacobsen I.D."/>
            <person name="Marz M."/>
            <person name="Brakhage A.A."/>
            <person name="Gabaldon T."/>
            <person name="Bocker S."/>
            <person name="Voigt K."/>
        </authorList>
    </citation>
    <scope>NUCLEOTIDE SEQUENCE [LARGE SCALE GENOMIC DNA]</scope>
    <source>
        <strain evidence="24">FSU 9682</strain>
    </source>
</reference>
<keyword evidence="7" id="KW-0999">Mitochondrion inner membrane</keyword>
<comment type="catalytic activity">
    <reaction evidence="14 20">
        <text>a quinone + succinate = fumarate + a quinol</text>
        <dbReference type="Rhea" id="RHEA:40523"/>
        <dbReference type="ChEBI" id="CHEBI:24646"/>
        <dbReference type="ChEBI" id="CHEBI:29806"/>
        <dbReference type="ChEBI" id="CHEBI:30031"/>
        <dbReference type="ChEBI" id="CHEBI:132124"/>
        <dbReference type="EC" id="1.3.5.1"/>
    </reaction>
</comment>
<dbReference type="PRINTS" id="PR00411">
    <property type="entry name" value="PNDRDTASEI"/>
</dbReference>
<accession>A0A068RT59</accession>
<dbReference type="PANTHER" id="PTHR11632:SF51">
    <property type="entry name" value="SUCCINATE DEHYDROGENASE [UBIQUINONE] FLAVOPROTEIN SUBUNIT, MITOCHONDRIAL"/>
    <property type="match status" value="1"/>
</dbReference>
<feature type="modified residue" description="Tele-8alpha-FAD histidine" evidence="19">
    <location>
        <position position="100"/>
    </location>
</feature>
<dbReference type="NCBIfam" id="TIGR01812">
    <property type="entry name" value="sdhA_frdA_Gneg"/>
    <property type="match status" value="1"/>
</dbReference>
<dbReference type="InterPro" id="IPR003953">
    <property type="entry name" value="FAD-dep_OxRdtase_2_FAD-bd"/>
</dbReference>
<dbReference type="Gene3D" id="3.90.700.10">
    <property type="entry name" value="Succinate dehydrogenase/fumarate reductase flavoprotein, catalytic domain"/>
    <property type="match status" value="1"/>
</dbReference>
<comment type="pathway">
    <text evidence="2 20">Carbohydrate metabolism; tricarboxylic acid cycle; fumarate from succinate (eukaryal route): step 1/1.</text>
</comment>
<feature type="region of interest" description="Disordered" evidence="21">
    <location>
        <begin position="1"/>
        <end position="23"/>
    </location>
</feature>
<keyword evidence="5 20" id="KW-0816">Tricarboxylic acid cycle</keyword>
<dbReference type="InterPro" id="IPR011281">
    <property type="entry name" value="Succ_DH_flav_su_fwd"/>
</dbReference>